<dbReference type="Proteomes" id="UP000178646">
    <property type="component" value="Unassembled WGS sequence"/>
</dbReference>
<name>A0A1G2PP63_9BACT</name>
<comment type="caution">
    <text evidence="1">The sequence shown here is derived from an EMBL/GenBank/DDBJ whole genome shotgun (WGS) entry which is preliminary data.</text>
</comment>
<reference evidence="1 2" key="1">
    <citation type="journal article" date="2016" name="Nat. Commun.">
        <title>Thousands of microbial genomes shed light on interconnected biogeochemical processes in an aquifer system.</title>
        <authorList>
            <person name="Anantharaman K."/>
            <person name="Brown C.T."/>
            <person name="Hug L.A."/>
            <person name="Sharon I."/>
            <person name="Castelle C.J."/>
            <person name="Probst A.J."/>
            <person name="Thomas B.C."/>
            <person name="Singh A."/>
            <person name="Wilkins M.J."/>
            <person name="Karaoz U."/>
            <person name="Brodie E.L."/>
            <person name="Williams K.H."/>
            <person name="Hubbard S.S."/>
            <person name="Banfield J.F."/>
        </authorList>
    </citation>
    <scope>NUCLEOTIDE SEQUENCE [LARGE SCALE GENOMIC DNA]</scope>
</reference>
<evidence type="ECO:0000313" key="2">
    <source>
        <dbReference type="Proteomes" id="UP000178646"/>
    </source>
</evidence>
<sequence>MPAMLGSKENPIVIGCADISNTNDEIRDCVIRAIQCKFGLNNKVFTSNNREDREDVVVVIKKNNCDNCPIGLNICAVSRVILPKKTINEFKRSMAV</sequence>
<accession>A0A1G2PP63</accession>
<evidence type="ECO:0000313" key="1">
    <source>
        <dbReference type="EMBL" id="OHA50106.1"/>
    </source>
</evidence>
<gene>
    <name evidence="1" type="ORF">A2W59_00045</name>
</gene>
<protein>
    <submittedName>
        <fullName evidence="1">Uncharacterized protein</fullName>
    </submittedName>
</protein>
<dbReference type="AlphaFoldDB" id="A0A1G2PP63"/>
<proteinExistence type="predicted"/>
<organism evidence="1 2">
    <name type="scientific">Candidatus Terrybacteria bacterium RIFCSPHIGHO2_02_41_19</name>
    <dbReference type="NCBI Taxonomy" id="1802364"/>
    <lineage>
        <taxon>Bacteria</taxon>
        <taxon>Candidatus Terryibacteriota</taxon>
    </lineage>
</organism>
<dbReference type="EMBL" id="MHSU01000024">
    <property type="protein sequence ID" value="OHA50106.1"/>
    <property type="molecule type" value="Genomic_DNA"/>
</dbReference>